<keyword evidence="2" id="KW-0663">Pyridoxal phosphate</keyword>
<keyword evidence="6" id="KW-1185">Reference proteome</keyword>
<comment type="caution">
    <text evidence="5">The sequence shown here is derived from an EMBL/GenBank/DDBJ whole genome shotgun (WGS) entry which is preliminary data.</text>
</comment>
<evidence type="ECO:0000256" key="2">
    <source>
        <dbReference type="ARBA" id="ARBA00022898"/>
    </source>
</evidence>
<accession>A0ABV6UX25</accession>
<dbReference type="CDD" id="cd01562">
    <property type="entry name" value="Thr-dehyd"/>
    <property type="match status" value="1"/>
</dbReference>
<dbReference type="InterPro" id="IPR001926">
    <property type="entry name" value="TrpB-like_PALP"/>
</dbReference>
<evidence type="ECO:0000256" key="1">
    <source>
        <dbReference type="ARBA" id="ARBA00001933"/>
    </source>
</evidence>
<dbReference type="Gene3D" id="3.40.50.1100">
    <property type="match status" value="2"/>
</dbReference>
<dbReference type="PROSITE" id="PS00165">
    <property type="entry name" value="DEHYDRATASE_SER_THR"/>
    <property type="match status" value="1"/>
</dbReference>
<proteinExistence type="predicted"/>
<dbReference type="EMBL" id="JBHEZZ010000025">
    <property type="protein sequence ID" value="MFC1405983.1"/>
    <property type="molecule type" value="Genomic_DNA"/>
</dbReference>
<dbReference type="InterPro" id="IPR036052">
    <property type="entry name" value="TrpB-like_PALP_sf"/>
</dbReference>
<protein>
    <submittedName>
        <fullName evidence="5">Threonine/serine dehydratase</fullName>
    </submittedName>
</protein>
<organism evidence="5 6">
    <name type="scientific">Streptacidiphilus cavernicola</name>
    <dbReference type="NCBI Taxonomy" id="3342716"/>
    <lineage>
        <taxon>Bacteria</taxon>
        <taxon>Bacillati</taxon>
        <taxon>Actinomycetota</taxon>
        <taxon>Actinomycetes</taxon>
        <taxon>Kitasatosporales</taxon>
        <taxon>Streptomycetaceae</taxon>
        <taxon>Streptacidiphilus</taxon>
    </lineage>
</organism>
<keyword evidence="3" id="KW-0456">Lyase</keyword>
<comment type="cofactor">
    <cofactor evidence="1">
        <name>pyridoxal 5'-phosphate</name>
        <dbReference type="ChEBI" id="CHEBI:597326"/>
    </cofactor>
</comment>
<dbReference type="Proteomes" id="UP001592528">
    <property type="component" value="Unassembled WGS sequence"/>
</dbReference>
<evidence type="ECO:0000313" key="6">
    <source>
        <dbReference type="Proteomes" id="UP001592528"/>
    </source>
</evidence>
<dbReference type="PANTHER" id="PTHR48078:SF6">
    <property type="entry name" value="L-THREONINE DEHYDRATASE CATABOLIC TDCB"/>
    <property type="match status" value="1"/>
</dbReference>
<dbReference type="InterPro" id="IPR000634">
    <property type="entry name" value="Ser/Thr_deHydtase_PyrdxlP-BS"/>
</dbReference>
<dbReference type="PANTHER" id="PTHR48078">
    <property type="entry name" value="THREONINE DEHYDRATASE, MITOCHONDRIAL-RELATED"/>
    <property type="match status" value="1"/>
</dbReference>
<evidence type="ECO:0000256" key="3">
    <source>
        <dbReference type="ARBA" id="ARBA00023239"/>
    </source>
</evidence>
<evidence type="ECO:0000313" key="5">
    <source>
        <dbReference type="EMBL" id="MFC1405983.1"/>
    </source>
</evidence>
<dbReference type="Pfam" id="PF00291">
    <property type="entry name" value="PALP"/>
    <property type="match status" value="1"/>
</dbReference>
<reference evidence="5 6" key="1">
    <citation type="submission" date="2024-09" db="EMBL/GenBank/DDBJ databases">
        <authorList>
            <person name="Lee S.D."/>
        </authorList>
    </citation>
    <scope>NUCLEOTIDE SEQUENCE [LARGE SCALE GENOMIC DNA]</scope>
    <source>
        <strain evidence="5 6">N1-5</strain>
    </source>
</reference>
<dbReference type="InterPro" id="IPR050147">
    <property type="entry name" value="Ser/Thr_Dehydratase"/>
</dbReference>
<name>A0ABV6UX25_9ACTN</name>
<evidence type="ECO:0000259" key="4">
    <source>
        <dbReference type="Pfam" id="PF00291"/>
    </source>
</evidence>
<sequence>MALVTLDDLRDAQKRIAGVAVRTPLMPCPWAQTDTHTLHLKPEGLQPTGAFKIRGAYNRLAALTAEERARGVVAQSSGNHAQAVAYAARELGIKAVIVMPDTAPAVKVESTLSFGAEVVLVHMSERDTTPAELVAEHGYVWVPPYDDPFIIAGQGTVGLEIAEDATALDLDLRTVLVPVSGGGLIGGTAAALKLTMPGVRIIGVEPELAGDAAESFRTGERKVWPFEQTHRTIADGLRTNSLGLLPWEHVQAYVDDIITVTEDEIRSTVAVLARRGRLVAEPSGAVSTAAYLHHADQLPQGRSIAAVVSGGNVDPSLLADLLA</sequence>
<feature type="domain" description="Tryptophan synthase beta chain-like PALP" evidence="4">
    <location>
        <begin position="21"/>
        <end position="310"/>
    </location>
</feature>
<gene>
    <name evidence="5" type="ORF">ACEZDJ_32290</name>
</gene>
<dbReference type="RefSeq" id="WP_030255497.1">
    <property type="nucleotide sequence ID" value="NZ_JBHEZZ010000025.1"/>
</dbReference>
<dbReference type="SUPFAM" id="SSF53686">
    <property type="entry name" value="Tryptophan synthase beta subunit-like PLP-dependent enzymes"/>
    <property type="match status" value="1"/>
</dbReference>